<evidence type="ECO:0000313" key="1">
    <source>
        <dbReference type="EMBL" id="JAD89255.1"/>
    </source>
</evidence>
<reference evidence="1" key="2">
    <citation type="journal article" date="2015" name="Data Brief">
        <title>Shoot transcriptome of the giant reed, Arundo donax.</title>
        <authorList>
            <person name="Barrero R.A."/>
            <person name="Guerrero F.D."/>
            <person name="Moolhuijzen P."/>
            <person name="Goolsby J.A."/>
            <person name="Tidwell J."/>
            <person name="Bellgard S.E."/>
            <person name="Bellgard M.I."/>
        </authorList>
    </citation>
    <scope>NUCLEOTIDE SEQUENCE</scope>
    <source>
        <tissue evidence="1">Shoot tissue taken approximately 20 cm above the soil surface</tissue>
    </source>
</reference>
<protein>
    <submittedName>
        <fullName evidence="1">Uncharacterized protein</fullName>
    </submittedName>
</protein>
<accession>A0A0A9DUB7</accession>
<name>A0A0A9DUB7_ARUDO</name>
<reference evidence="1" key="1">
    <citation type="submission" date="2014-09" db="EMBL/GenBank/DDBJ databases">
        <authorList>
            <person name="Magalhaes I.L.F."/>
            <person name="Oliveira U."/>
            <person name="Santos F.R."/>
            <person name="Vidigal T.H.D.A."/>
            <person name="Brescovit A.D."/>
            <person name="Santos A.J."/>
        </authorList>
    </citation>
    <scope>NUCLEOTIDE SEQUENCE</scope>
    <source>
        <tissue evidence="1">Shoot tissue taken approximately 20 cm above the soil surface</tissue>
    </source>
</reference>
<dbReference type="EMBL" id="GBRH01208640">
    <property type="protein sequence ID" value="JAD89255.1"/>
    <property type="molecule type" value="Transcribed_RNA"/>
</dbReference>
<dbReference type="AlphaFoldDB" id="A0A0A9DUB7"/>
<organism evidence="1">
    <name type="scientific">Arundo donax</name>
    <name type="common">Giant reed</name>
    <name type="synonym">Donax arundinaceus</name>
    <dbReference type="NCBI Taxonomy" id="35708"/>
    <lineage>
        <taxon>Eukaryota</taxon>
        <taxon>Viridiplantae</taxon>
        <taxon>Streptophyta</taxon>
        <taxon>Embryophyta</taxon>
        <taxon>Tracheophyta</taxon>
        <taxon>Spermatophyta</taxon>
        <taxon>Magnoliopsida</taxon>
        <taxon>Liliopsida</taxon>
        <taxon>Poales</taxon>
        <taxon>Poaceae</taxon>
        <taxon>PACMAD clade</taxon>
        <taxon>Arundinoideae</taxon>
        <taxon>Arundineae</taxon>
        <taxon>Arundo</taxon>
    </lineage>
</organism>
<sequence length="117" mass="13595">MYLWIKLTCHCPKKRCLFFHEMQNLELFGSLNQGWQVLWIFLSLVDWYHLLDHLAQSPACSGPDSNLVSFLDSAHLCDLFHIFSEFCHYLCCSLSCAYSCRETSPGLLIGQKLKQFL</sequence>
<proteinExistence type="predicted"/>